<dbReference type="AlphaFoldDB" id="A0A7X2N0U5"/>
<dbReference type="Pfam" id="PF14088">
    <property type="entry name" value="DUF4268"/>
    <property type="match status" value="1"/>
</dbReference>
<feature type="domain" description="GmrSD restriction endonucleases N-terminal" evidence="1">
    <location>
        <begin position="17"/>
        <end position="238"/>
    </location>
</feature>
<evidence type="ECO:0000313" key="4">
    <source>
        <dbReference type="EMBL" id="MSR92666.1"/>
    </source>
</evidence>
<evidence type="ECO:0000259" key="3">
    <source>
        <dbReference type="Pfam" id="PF14088"/>
    </source>
</evidence>
<name>A0A7X2N0U5_9CLOT</name>
<dbReference type="Proteomes" id="UP000460287">
    <property type="component" value="Unassembled WGS sequence"/>
</dbReference>
<dbReference type="InterPro" id="IPR011089">
    <property type="entry name" value="GmrSD_C"/>
</dbReference>
<evidence type="ECO:0000313" key="5">
    <source>
        <dbReference type="Proteomes" id="UP000460287"/>
    </source>
</evidence>
<gene>
    <name evidence="4" type="ORF">FYJ33_15160</name>
</gene>
<sequence>MRAEDKSFYFLATPSYYDIPFFQRAYVWSEENWSELFNNLTSKNQNHFLGSIILKNELAAAGSVARYSVIDGQQRLTTLSILLRACYDHIVKNAASYNYDESDVKTCQVQMESILFVPEGGIKKKLHVKINHSHLDKKAFESVINGELDTDDRWEKYVSLDDDDTTSSIIKAYAYFRDALEDVSQETIDYLWELLTVDKIKFLVNIDLDVNDNEQAIFDTVNSAGVRLSSADTIKNLLYQRYVELLRTEDPTTVDERAVFEYEETWVDAFVSDESTNAYWETQRQYGRMKRSNIETFLHAFAVVQGFFNPAENNMADLPQEYRKKISKMEISSLEDFLKELHDYADVFREYFSNEDSLLTYDDYVGRIFNISNVLEVSTFHPYLLQQLYYLKNGSIEEEDIRSRFFVLEKYIVLNAICKGSTKNYNNECLQLVDEKKTPQDVLESCQYISEGNFVNGLRRMTTNKLPTLLLFWVELYQRNLLNVDIKILKYEYTLEHIMPQKWAQNWYDVPVYDTDENEVEDADEMERVRSHAIYEIGNMTLLNSKLNTSISNGNFTDKINGKNGRKGIKDLADIRLTRKVIDNNTEWNELKIYARTAELEAEIRKIWDAGELPVETIKVAAESGGRKKIRFAFWEKALPVIREKNQYEMFTNVNPSTSNTVSGYFGIGGFHISCTANYDKTRVEFILDKSEAEQNKKAFDILHANKQAIEDSLGVKLSWDRLDEYKMSWIYYSLDDVSITNKEDWDKMAAFLGEWSDKFHKVIVPYLVDEFSQDSSELRSPEEVARLQKIAEILRTWTVKTDAVIDNVDKCNRTCTRFTTKTMSEILPDIPNAPSGWNTDNHYFYEIVNRNGKDIIIQLSLSSRNASAEFLSVADKINEIVSMKQAKKEWQWWKIFKTTKIQVPSDLDESEIFSGLDNALLEVQKFEEDLAKRLNG</sequence>
<dbReference type="PANTHER" id="PTHR35149:SF1">
    <property type="entry name" value="DUF5655 DOMAIN-CONTAINING PROTEIN"/>
    <property type="match status" value="1"/>
</dbReference>
<accession>A0A7X2N0U5</accession>
<dbReference type="Pfam" id="PF07510">
    <property type="entry name" value="GmrSD_C"/>
    <property type="match status" value="1"/>
</dbReference>
<dbReference type="InterPro" id="IPR004919">
    <property type="entry name" value="GmrSD_N"/>
</dbReference>
<comment type="caution">
    <text evidence="4">The sequence shown here is derived from an EMBL/GenBank/DDBJ whole genome shotgun (WGS) entry which is preliminary data.</text>
</comment>
<dbReference type="InterPro" id="IPR025364">
    <property type="entry name" value="DUF4268"/>
</dbReference>
<dbReference type="PANTHER" id="PTHR35149">
    <property type="entry name" value="SLL5132 PROTEIN"/>
    <property type="match status" value="1"/>
</dbReference>
<reference evidence="4 5" key="1">
    <citation type="submission" date="2019-08" db="EMBL/GenBank/DDBJ databases">
        <title>In-depth cultivation of the pig gut microbiome towards novel bacterial diversity and tailored functional studies.</title>
        <authorList>
            <person name="Wylensek D."/>
            <person name="Hitch T.C.A."/>
            <person name="Clavel T."/>
        </authorList>
    </citation>
    <scope>NUCLEOTIDE SEQUENCE [LARGE SCALE GENOMIC DNA]</scope>
    <source>
        <strain evidence="4 5">WCA-383-APC-5B</strain>
    </source>
</reference>
<feature type="domain" description="GmrSD restriction endonucleases C-terminal" evidence="2">
    <location>
        <begin position="485"/>
        <end position="600"/>
    </location>
</feature>
<keyword evidence="5" id="KW-1185">Reference proteome</keyword>
<dbReference type="EMBL" id="VULX01000043">
    <property type="protein sequence ID" value="MSR92666.1"/>
    <property type="molecule type" value="Genomic_DNA"/>
</dbReference>
<dbReference type="RefSeq" id="WP_154532770.1">
    <property type="nucleotide sequence ID" value="NZ_VULX01000043.1"/>
</dbReference>
<protein>
    <submittedName>
        <fullName evidence="4">DUF4268 domain-containing protein</fullName>
    </submittedName>
</protein>
<organism evidence="4 5">
    <name type="scientific">Inconstantimicrobium porci</name>
    <dbReference type="NCBI Taxonomy" id="2652291"/>
    <lineage>
        <taxon>Bacteria</taxon>
        <taxon>Bacillati</taxon>
        <taxon>Bacillota</taxon>
        <taxon>Clostridia</taxon>
        <taxon>Eubacteriales</taxon>
        <taxon>Clostridiaceae</taxon>
        <taxon>Inconstantimicrobium</taxon>
    </lineage>
</organism>
<dbReference type="Pfam" id="PF03235">
    <property type="entry name" value="GmrSD_N"/>
    <property type="match status" value="1"/>
</dbReference>
<proteinExistence type="predicted"/>
<feature type="domain" description="DUF4268" evidence="3">
    <location>
        <begin position="630"/>
        <end position="767"/>
    </location>
</feature>
<evidence type="ECO:0000259" key="1">
    <source>
        <dbReference type="Pfam" id="PF03235"/>
    </source>
</evidence>
<evidence type="ECO:0000259" key="2">
    <source>
        <dbReference type="Pfam" id="PF07510"/>
    </source>
</evidence>